<accession>A0A4Q1TQX3</accession>
<evidence type="ECO:0000313" key="2">
    <source>
        <dbReference type="Proteomes" id="UP000290767"/>
    </source>
</evidence>
<dbReference type="EMBL" id="MZMU01000015">
    <property type="protein sequence ID" value="RXT21184.1"/>
    <property type="molecule type" value="Genomic_DNA"/>
</dbReference>
<proteinExistence type="predicted"/>
<reference evidence="1 2" key="1">
    <citation type="submission" date="2017-03" db="EMBL/GenBank/DDBJ databases">
        <authorList>
            <person name="Safronova V.I."/>
            <person name="Sazanova A.L."/>
            <person name="Chirak E.R."/>
        </authorList>
    </citation>
    <scope>NUCLEOTIDE SEQUENCE [LARGE SCALE GENOMIC DNA]</scope>
    <source>
        <strain evidence="1 2">Tri-43</strain>
    </source>
</reference>
<evidence type="ECO:0000313" key="1">
    <source>
        <dbReference type="EMBL" id="RXT21184.1"/>
    </source>
</evidence>
<gene>
    <name evidence="1" type="ORF">B5P46_23605</name>
</gene>
<dbReference type="Proteomes" id="UP000290767">
    <property type="component" value="Unassembled WGS sequence"/>
</dbReference>
<protein>
    <submittedName>
        <fullName evidence="1">Uncharacterized protein</fullName>
    </submittedName>
</protein>
<dbReference type="AlphaFoldDB" id="A0A4Q1TQX3"/>
<sequence length="74" mass="8081">MIVETCPHPAAATFAWVIAIISEMNRSDAFAHTGDADMVAWVESAAMWTVLNVTERLASIGYGLMPGLASFRYF</sequence>
<dbReference type="RefSeq" id="WP_129420852.1">
    <property type="nucleotide sequence ID" value="NZ_MZMU01000015.1"/>
</dbReference>
<comment type="caution">
    <text evidence="1">The sequence shown here is derived from an EMBL/GenBank/DDBJ whole genome shotgun (WGS) entry which is preliminary data.</text>
</comment>
<name>A0A4Q1TQX3_RHILE</name>
<organism evidence="1 2">
    <name type="scientific">Rhizobium leguminosarum</name>
    <dbReference type="NCBI Taxonomy" id="384"/>
    <lineage>
        <taxon>Bacteria</taxon>
        <taxon>Pseudomonadati</taxon>
        <taxon>Pseudomonadota</taxon>
        <taxon>Alphaproteobacteria</taxon>
        <taxon>Hyphomicrobiales</taxon>
        <taxon>Rhizobiaceae</taxon>
        <taxon>Rhizobium/Agrobacterium group</taxon>
        <taxon>Rhizobium</taxon>
    </lineage>
</organism>